<comment type="similarity">
    <text evidence="2 5">Belongs to the acyl-CoA dehydrogenase family.</text>
</comment>
<accession>A0A934KC60</accession>
<dbReference type="InterPro" id="IPR013786">
    <property type="entry name" value="AcylCoA_DH/ox_N"/>
</dbReference>
<dbReference type="Pfam" id="PF02771">
    <property type="entry name" value="Acyl-CoA_dh_N"/>
    <property type="match status" value="1"/>
</dbReference>
<proteinExistence type="inferred from homology"/>
<evidence type="ECO:0000313" key="9">
    <source>
        <dbReference type="EMBL" id="MBJ7608713.1"/>
    </source>
</evidence>
<keyword evidence="3 5" id="KW-0285">Flavoprotein</keyword>
<dbReference type="InterPro" id="IPR036250">
    <property type="entry name" value="AcylCo_DH-like_C"/>
</dbReference>
<reference evidence="9 10" key="1">
    <citation type="submission" date="2020-10" db="EMBL/GenBank/DDBJ databases">
        <title>Ca. Dormibacterota MAGs.</title>
        <authorList>
            <person name="Montgomery K."/>
        </authorList>
    </citation>
    <scope>NUCLEOTIDE SEQUENCE [LARGE SCALE GENOMIC DNA]</scope>
    <source>
        <strain evidence="9">Mitchell_Peninsula_5</strain>
    </source>
</reference>
<evidence type="ECO:0000256" key="5">
    <source>
        <dbReference type="RuleBase" id="RU362125"/>
    </source>
</evidence>
<dbReference type="Gene3D" id="2.40.110.10">
    <property type="entry name" value="Butyryl-CoA Dehydrogenase, subunit A, domain 2"/>
    <property type="match status" value="1"/>
</dbReference>
<dbReference type="InterPro" id="IPR046373">
    <property type="entry name" value="Acyl-CoA_Oxase/DH_mid-dom_sf"/>
</dbReference>
<gene>
    <name evidence="9" type="ORF">JF887_04685</name>
</gene>
<evidence type="ECO:0000313" key="10">
    <source>
        <dbReference type="Proteomes" id="UP000614410"/>
    </source>
</evidence>
<evidence type="ECO:0000256" key="2">
    <source>
        <dbReference type="ARBA" id="ARBA00009347"/>
    </source>
</evidence>
<dbReference type="GO" id="GO:0016627">
    <property type="term" value="F:oxidoreductase activity, acting on the CH-CH group of donors"/>
    <property type="evidence" value="ECO:0007669"/>
    <property type="project" value="InterPro"/>
</dbReference>
<dbReference type="EMBL" id="JAEKNN010000023">
    <property type="protein sequence ID" value="MBJ7608713.1"/>
    <property type="molecule type" value="Genomic_DNA"/>
</dbReference>
<protein>
    <submittedName>
        <fullName evidence="9">Acyl-CoA/acyl-ACP dehydrogenase</fullName>
    </submittedName>
</protein>
<dbReference type="Proteomes" id="UP000614410">
    <property type="component" value="Unassembled WGS sequence"/>
</dbReference>
<sequence length="377" mass="39475">MSVTDVTRTDLQPVLDAARENALDVDRSGRFPREAVAALRSSGLLGLTAPTELGGMGGGPGDFIETVSALAGACGSTAMVYLMHVVAMMPVLVATPEGLPDLPRQLATGEKFASLALSEKGSRSHFWAPVSRQARQNGSVRLEADKSWVTSAGEADVIVASCLVSEAGSADSDLFVVPTATAGVTVAGPWTGMGLRGNASSPIALDTTIPYDYRLGKPGEGFRLMMEVILPWFNIGNAAVSLGLAQAACDAAVQHCTGARLEHLDQALADLPTVRAQLARMHILLDTQRTYLRAVAASVAAPDDTTPLRVLASKAAANEAALTITDIAMRVCGGAAFSQHLAVDRYFRDARAGFVMAPTADALYDFYGKAITGRPLF</sequence>
<name>A0A934KC60_9BACT</name>
<dbReference type="InterPro" id="IPR009075">
    <property type="entry name" value="AcylCo_DH/oxidase_C"/>
</dbReference>
<comment type="caution">
    <text evidence="9">The sequence shown here is derived from an EMBL/GenBank/DDBJ whole genome shotgun (WGS) entry which is preliminary data.</text>
</comment>
<dbReference type="AlphaFoldDB" id="A0A934KC60"/>
<evidence type="ECO:0000259" key="8">
    <source>
        <dbReference type="Pfam" id="PF02771"/>
    </source>
</evidence>
<evidence type="ECO:0000259" key="7">
    <source>
        <dbReference type="Pfam" id="PF02770"/>
    </source>
</evidence>
<keyword evidence="5" id="KW-0560">Oxidoreductase</keyword>
<dbReference type="InterPro" id="IPR009100">
    <property type="entry name" value="AcylCoA_DH/oxidase_NM_dom_sf"/>
</dbReference>
<keyword evidence="4 5" id="KW-0274">FAD</keyword>
<dbReference type="InterPro" id="IPR037069">
    <property type="entry name" value="AcylCoA_DH/ox_N_sf"/>
</dbReference>
<feature type="domain" description="Acyl-CoA oxidase/dehydrogenase middle" evidence="7">
    <location>
        <begin position="115"/>
        <end position="206"/>
    </location>
</feature>
<organism evidence="9 10">
    <name type="scientific">Candidatus Amunia macphersoniae</name>
    <dbReference type="NCBI Taxonomy" id="3127014"/>
    <lineage>
        <taxon>Bacteria</taxon>
        <taxon>Bacillati</taxon>
        <taxon>Candidatus Dormiibacterota</taxon>
        <taxon>Candidatus Dormibacteria</taxon>
        <taxon>Candidatus Aeolococcales</taxon>
        <taxon>Candidatus Aeolococcaceae</taxon>
        <taxon>Candidatus Amunia</taxon>
    </lineage>
</organism>
<feature type="domain" description="Acyl-CoA dehydrogenase/oxidase N-terminal" evidence="8">
    <location>
        <begin position="19"/>
        <end position="92"/>
    </location>
</feature>
<dbReference type="SUPFAM" id="SSF56645">
    <property type="entry name" value="Acyl-CoA dehydrogenase NM domain-like"/>
    <property type="match status" value="1"/>
</dbReference>
<dbReference type="GO" id="GO:0050660">
    <property type="term" value="F:flavin adenine dinucleotide binding"/>
    <property type="evidence" value="ECO:0007669"/>
    <property type="project" value="InterPro"/>
</dbReference>
<evidence type="ECO:0000256" key="1">
    <source>
        <dbReference type="ARBA" id="ARBA00001974"/>
    </source>
</evidence>
<dbReference type="Gene3D" id="1.10.540.10">
    <property type="entry name" value="Acyl-CoA dehydrogenase/oxidase, N-terminal domain"/>
    <property type="match status" value="1"/>
</dbReference>
<evidence type="ECO:0000256" key="3">
    <source>
        <dbReference type="ARBA" id="ARBA00022630"/>
    </source>
</evidence>
<evidence type="ECO:0000256" key="4">
    <source>
        <dbReference type="ARBA" id="ARBA00022827"/>
    </source>
</evidence>
<dbReference type="InterPro" id="IPR052547">
    <property type="entry name" value="Mito_Isobutyryl-CoADH"/>
</dbReference>
<comment type="cofactor">
    <cofactor evidence="1 5">
        <name>FAD</name>
        <dbReference type="ChEBI" id="CHEBI:57692"/>
    </cofactor>
</comment>
<dbReference type="SUPFAM" id="SSF47203">
    <property type="entry name" value="Acyl-CoA dehydrogenase C-terminal domain-like"/>
    <property type="match status" value="1"/>
</dbReference>
<dbReference type="PANTHER" id="PTHR43831:SF1">
    <property type="entry name" value="ISOBUTYRYL-COA DEHYDROGENASE, MITOCHONDRIAL"/>
    <property type="match status" value="1"/>
</dbReference>
<feature type="domain" description="Acyl-CoA dehydrogenase/oxidase C-terminal" evidence="6">
    <location>
        <begin position="219"/>
        <end position="352"/>
    </location>
</feature>
<dbReference type="InterPro" id="IPR006091">
    <property type="entry name" value="Acyl-CoA_Oxase/DH_mid-dom"/>
</dbReference>
<dbReference type="Pfam" id="PF00441">
    <property type="entry name" value="Acyl-CoA_dh_1"/>
    <property type="match status" value="1"/>
</dbReference>
<dbReference type="PANTHER" id="PTHR43831">
    <property type="entry name" value="ISOBUTYRYL-COA DEHYDROGENASE"/>
    <property type="match status" value="1"/>
</dbReference>
<dbReference type="PIRSF" id="PIRSF016578">
    <property type="entry name" value="HsaA"/>
    <property type="match status" value="1"/>
</dbReference>
<dbReference type="Pfam" id="PF02770">
    <property type="entry name" value="Acyl-CoA_dh_M"/>
    <property type="match status" value="1"/>
</dbReference>
<evidence type="ECO:0000259" key="6">
    <source>
        <dbReference type="Pfam" id="PF00441"/>
    </source>
</evidence>
<dbReference type="Gene3D" id="1.20.140.10">
    <property type="entry name" value="Butyryl-CoA Dehydrogenase, subunit A, domain 3"/>
    <property type="match status" value="1"/>
</dbReference>